<name>S4MK00_9ACTN</name>
<sequence length="36" mass="4317">MTVRHVSSGLCQGWCQENSRRQHYCQQKCWLYGDID</sequence>
<dbReference type="AlphaFoldDB" id="S4MK00"/>
<keyword evidence="2" id="KW-1185">Reference proteome</keyword>
<accession>S4MK00</accession>
<comment type="caution">
    <text evidence="1">The sequence shown here is derived from an EMBL/GenBank/DDBJ whole genome shotgun (WGS) entry which is preliminary data.</text>
</comment>
<gene>
    <name evidence="1" type="ORF">STAFG_3069</name>
</gene>
<proteinExistence type="predicted"/>
<dbReference type="HOGENOM" id="CLU_3358687_0_0_11"/>
<evidence type="ECO:0000313" key="1">
    <source>
        <dbReference type="EMBL" id="EPJ39853.1"/>
    </source>
</evidence>
<organism evidence="1 2">
    <name type="scientific">Streptomyces afghaniensis 772</name>
    <dbReference type="NCBI Taxonomy" id="1283301"/>
    <lineage>
        <taxon>Bacteria</taxon>
        <taxon>Bacillati</taxon>
        <taxon>Actinomycetota</taxon>
        <taxon>Actinomycetes</taxon>
        <taxon>Kitasatosporales</taxon>
        <taxon>Streptomycetaceae</taxon>
        <taxon>Streptomyces</taxon>
    </lineage>
</organism>
<dbReference type="EMBL" id="AOPY01001401">
    <property type="protein sequence ID" value="EPJ39853.1"/>
    <property type="molecule type" value="Genomic_DNA"/>
</dbReference>
<dbReference type="Proteomes" id="UP000015001">
    <property type="component" value="Unassembled WGS sequence"/>
</dbReference>
<protein>
    <submittedName>
        <fullName evidence="1">Uncharacterized protein</fullName>
    </submittedName>
</protein>
<evidence type="ECO:0000313" key="2">
    <source>
        <dbReference type="Proteomes" id="UP000015001"/>
    </source>
</evidence>
<reference evidence="1 2" key="1">
    <citation type="submission" date="2013-02" db="EMBL/GenBank/DDBJ databases">
        <title>Draft Genome Sequence of Streptomyces afghaniensis, Which Produces Compounds of the Julimycin B-Complex.</title>
        <authorList>
            <person name="Gruening B.A."/>
            <person name="Praeg A."/>
            <person name="Erxleben A."/>
            <person name="Guenther S."/>
            <person name="Fiedler H.-P."/>
            <person name="Goodfellow M."/>
            <person name="Mueller M."/>
        </authorList>
    </citation>
    <scope>NUCLEOTIDE SEQUENCE [LARGE SCALE GENOMIC DNA]</scope>
    <source>
        <strain evidence="1 2">772</strain>
    </source>
</reference>